<protein>
    <recommendedName>
        <fullName evidence="3">Phage protein</fullName>
    </recommendedName>
</protein>
<sequence>MAEKKYVSGETESGFVFNIEVERLDNMELIDALAELEDDPLQISTVIRLLLGKEDKKRLYDHVRTDEGMVPSGLIEKELGEIFTLSQELKN</sequence>
<dbReference type="Proteomes" id="UP000237883">
    <property type="component" value="Chromosome"/>
</dbReference>
<dbReference type="KEGG" id="mdv:C5Q96_06655"/>
<proteinExistence type="predicted"/>
<gene>
    <name evidence="1" type="ORF">C5Q96_06655</name>
</gene>
<evidence type="ECO:0000313" key="2">
    <source>
        <dbReference type="Proteomes" id="UP000237883"/>
    </source>
</evidence>
<dbReference type="GeneID" id="78391941"/>
<organism evidence="1 2">
    <name type="scientific">Mogibacterium diversum</name>
    <dbReference type="NCBI Taxonomy" id="114527"/>
    <lineage>
        <taxon>Bacteria</taxon>
        <taxon>Bacillati</taxon>
        <taxon>Bacillota</taxon>
        <taxon>Clostridia</taxon>
        <taxon>Peptostreptococcales</taxon>
        <taxon>Anaerovoracaceae</taxon>
        <taxon>Mogibacterium</taxon>
    </lineage>
</organism>
<dbReference type="AlphaFoldDB" id="A0A2S0L5M6"/>
<accession>A0A2S0L5M6</accession>
<keyword evidence="2" id="KW-1185">Reference proteome</keyword>
<evidence type="ECO:0000313" key="1">
    <source>
        <dbReference type="EMBL" id="AVM48543.1"/>
    </source>
</evidence>
<evidence type="ECO:0008006" key="3">
    <source>
        <dbReference type="Google" id="ProtNLM"/>
    </source>
</evidence>
<dbReference type="EMBL" id="CP027228">
    <property type="protein sequence ID" value="AVM48543.1"/>
    <property type="molecule type" value="Genomic_DNA"/>
</dbReference>
<reference evidence="2" key="1">
    <citation type="submission" date="2018-02" db="EMBL/GenBank/DDBJ databases">
        <authorList>
            <person name="Holder M.E."/>
            <person name="Ajami N.J."/>
            <person name="Petrosino J.F."/>
        </authorList>
    </citation>
    <scope>NUCLEOTIDE SEQUENCE [LARGE SCALE GENOMIC DNA]</scope>
    <source>
        <strain evidence="2">CCUG 47132</strain>
    </source>
</reference>
<dbReference type="OrthoDB" id="2068092at2"/>
<name>A0A2S0L5M6_9FIRM</name>
<dbReference type="RefSeq" id="WP_106057598.1">
    <property type="nucleotide sequence ID" value="NZ_CP027228.1"/>
</dbReference>